<sequence length="119" mass="12584">MRSSSFLTGVILGATAGVMASKRKINWMAMLSEAGSALSLAGMKTECGHRQARATSSQGSTISAQVFPSNRSAGPSLSSHSKEHSLKQIQDFIKGNPDVRHEVEAILKDNSTQIPGINS</sequence>
<dbReference type="RefSeq" id="WP_120462304.1">
    <property type="nucleotide sequence ID" value="NZ_BMIW01000021.1"/>
</dbReference>
<keyword evidence="3" id="KW-1185">Reference proteome</keyword>
<name>A0ABQ1VZJ6_9BACL</name>
<accession>A0ABQ1VZJ6</accession>
<protein>
    <submittedName>
        <fullName evidence="2">Uncharacterized protein</fullName>
    </submittedName>
</protein>
<evidence type="ECO:0000313" key="2">
    <source>
        <dbReference type="EMBL" id="GGG05644.1"/>
    </source>
</evidence>
<comment type="caution">
    <text evidence="2">The sequence shown here is derived from an EMBL/GenBank/DDBJ whole genome shotgun (WGS) entry which is preliminary data.</text>
</comment>
<organism evidence="2 3">
    <name type="scientific">Paenibacillus aceti</name>
    <dbReference type="NCBI Taxonomy" id="1820010"/>
    <lineage>
        <taxon>Bacteria</taxon>
        <taxon>Bacillati</taxon>
        <taxon>Bacillota</taxon>
        <taxon>Bacilli</taxon>
        <taxon>Bacillales</taxon>
        <taxon>Paenibacillaceae</taxon>
        <taxon>Paenibacillus</taxon>
    </lineage>
</organism>
<dbReference type="EMBL" id="BMIW01000021">
    <property type="protein sequence ID" value="GGG05644.1"/>
    <property type="molecule type" value="Genomic_DNA"/>
</dbReference>
<dbReference type="Proteomes" id="UP000608420">
    <property type="component" value="Unassembled WGS sequence"/>
</dbReference>
<gene>
    <name evidence="2" type="ORF">GCM10010913_29280</name>
</gene>
<evidence type="ECO:0000256" key="1">
    <source>
        <dbReference type="SAM" id="MobiDB-lite"/>
    </source>
</evidence>
<reference evidence="3" key="1">
    <citation type="journal article" date="2019" name="Int. J. Syst. Evol. Microbiol.">
        <title>The Global Catalogue of Microorganisms (GCM) 10K type strain sequencing project: providing services to taxonomists for standard genome sequencing and annotation.</title>
        <authorList>
            <consortium name="The Broad Institute Genomics Platform"/>
            <consortium name="The Broad Institute Genome Sequencing Center for Infectious Disease"/>
            <person name="Wu L."/>
            <person name="Ma J."/>
        </authorList>
    </citation>
    <scope>NUCLEOTIDE SEQUENCE [LARGE SCALE GENOMIC DNA]</scope>
    <source>
        <strain evidence="3">CGMCC 1.15420</strain>
    </source>
</reference>
<proteinExistence type="predicted"/>
<feature type="region of interest" description="Disordered" evidence="1">
    <location>
        <begin position="49"/>
        <end position="86"/>
    </location>
</feature>
<evidence type="ECO:0000313" key="3">
    <source>
        <dbReference type="Proteomes" id="UP000608420"/>
    </source>
</evidence>
<feature type="compositionally biased region" description="Polar residues" evidence="1">
    <location>
        <begin position="53"/>
        <end position="75"/>
    </location>
</feature>